<name>A0A0W0SAL5_9GAMM</name>
<feature type="chain" id="PRO_5006911765" evidence="1">
    <location>
        <begin position="23"/>
        <end position="152"/>
    </location>
</feature>
<gene>
    <name evidence="2" type="ORF">Lche_1961</name>
    <name evidence="3" type="ORF">NCTC11976_02667</name>
</gene>
<dbReference type="RefSeq" id="WP_028380201.1">
    <property type="nucleotide sequence ID" value="NZ_CAAAIT010000001.1"/>
</dbReference>
<evidence type="ECO:0000256" key="1">
    <source>
        <dbReference type="SAM" id="SignalP"/>
    </source>
</evidence>
<accession>A0A0W0SAL5</accession>
<reference evidence="3 5" key="2">
    <citation type="submission" date="2018-12" db="EMBL/GenBank/DDBJ databases">
        <authorList>
            <consortium name="Pathogen Informatics"/>
        </authorList>
    </citation>
    <scope>NUCLEOTIDE SEQUENCE [LARGE SCALE GENOMIC DNA]</scope>
    <source>
        <strain evidence="3 5">NCTC11976</strain>
    </source>
</reference>
<dbReference type="AlphaFoldDB" id="A0A0W0SAL5"/>
<evidence type="ECO:0000313" key="5">
    <source>
        <dbReference type="Proteomes" id="UP000277577"/>
    </source>
</evidence>
<evidence type="ECO:0000313" key="3">
    <source>
        <dbReference type="EMBL" id="VEB38305.1"/>
    </source>
</evidence>
<reference evidence="2 4" key="1">
    <citation type="submission" date="2015-11" db="EMBL/GenBank/DDBJ databases">
        <title>Genomic analysis of 38 Legionella species identifies large and diverse effector repertoires.</title>
        <authorList>
            <person name="Burstein D."/>
            <person name="Amaro F."/>
            <person name="Zusman T."/>
            <person name="Lifshitz Z."/>
            <person name="Cohen O."/>
            <person name="Gilbert J.A."/>
            <person name="Pupko T."/>
            <person name="Shuman H.A."/>
            <person name="Segal G."/>
        </authorList>
    </citation>
    <scope>NUCLEOTIDE SEQUENCE [LARGE SCALE GENOMIC DNA]</scope>
    <source>
        <strain evidence="2 4">ORW</strain>
    </source>
</reference>
<organism evidence="2 4">
    <name type="scientific">Legionella cherrii</name>
    <dbReference type="NCBI Taxonomy" id="28084"/>
    <lineage>
        <taxon>Bacteria</taxon>
        <taxon>Pseudomonadati</taxon>
        <taxon>Pseudomonadota</taxon>
        <taxon>Gammaproteobacteria</taxon>
        <taxon>Legionellales</taxon>
        <taxon>Legionellaceae</taxon>
        <taxon>Legionella</taxon>
    </lineage>
</organism>
<dbReference type="OrthoDB" id="5637634at2"/>
<feature type="signal peptide" evidence="1">
    <location>
        <begin position="1"/>
        <end position="22"/>
    </location>
</feature>
<dbReference type="EMBL" id="LNXW01000013">
    <property type="protein sequence ID" value="KTC79941.1"/>
    <property type="molecule type" value="Genomic_DNA"/>
</dbReference>
<dbReference type="EMBL" id="LR134173">
    <property type="protein sequence ID" value="VEB38305.1"/>
    <property type="molecule type" value="Genomic_DNA"/>
</dbReference>
<sequence length="152" mass="17276">MKKTILFILGYVLMCCSQLLNAQTNTGKLLEAKMDEAEIYLNKTQNTPKAWKLAVEISKLIKEHPEYDDGEFAEGMIDVVSKLLTKPWNYASPYLTGNKSTAAFRQFVIDHINELTDPEDLKAIKKNILKNCDQTKHLICQQIIAKIQSSMP</sequence>
<protein>
    <submittedName>
        <fullName evidence="2">Uncharacterized protein</fullName>
    </submittedName>
</protein>
<proteinExistence type="predicted"/>
<evidence type="ECO:0000313" key="2">
    <source>
        <dbReference type="EMBL" id="KTC79941.1"/>
    </source>
</evidence>
<evidence type="ECO:0000313" key="4">
    <source>
        <dbReference type="Proteomes" id="UP000054921"/>
    </source>
</evidence>
<keyword evidence="5" id="KW-1185">Reference proteome</keyword>
<keyword evidence="1" id="KW-0732">Signal</keyword>
<dbReference type="Proteomes" id="UP000054921">
    <property type="component" value="Unassembled WGS sequence"/>
</dbReference>
<dbReference type="PATRIC" id="fig|28084.5.peg.2127"/>
<dbReference type="Proteomes" id="UP000277577">
    <property type="component" value="Chromosome"/>
</dbReference>